<keyword evidence="1" id="KW-1133">Transmembrane helix</keyword>
<dbReference type="EMBL" id="BARS01030637">
    <property type="protein sequence ID" value="GAG24128.1"/>
    <property type="molecule type" value="Genomic_DNA"/>
</dbReference>
<evidence type="ECO:0000313" key="2">
    <source>
        <dbReference type="EMBL" id="GAG24128.1"/>
    </source>
</evidence>
<name>X0WI00_9ZZZZ</name>
<proteinExistence type="predicted"/>
<gene>
    <name evidence="2" type="ORF">S01H1_47766</name>
</gene>
<sequence length="193" mass="21754">MIEINLLPEGMRKRKGSSLKLDIAMLGKYKFIAAGAAVGIFILLVLIPSLGSSVRKGQIARLVQEEQDIAPQKSEAEAVNKEVNVLRVKMAALDGITNRGFLWAEKLNELSDLVLPGIWFTRVRTDSEERLIIEGSVISKKEEAMAAVGKFMKDIREHDAFFKDFSNIKLETVQRRSIDDRDVVDFRIALYFN</sequence>
<evidence type="ECO:0000256" key="1">
    <source>
        <dbReference type="SAM" id="Phobius"/>
    </source>
</evidence>
<reference evidence="2" key="1">
    <citation type="journal article" date="2014" name="Front. Microbiol.">
        <title>High frequency of phylogenetically diverse reductive dehalogenase-homologous genes in deep subseafloor sedimentary metagenomes.</title>
        <authorList>
            <person name="Kawai M."/>
            <person name="Futagami T."/>
            <person name="Toyoda A."/>
            <person name="Takaki Y."/>
            <person name="Nishi S."/>
            <person name="Hori S."/>
            <person name="Arai W."/>
            <person name="Tsubouchi T."/>
            <person name="Morono Y."/>
            <person name="Uchiyama I."/>
            <person name="Ito T."/>
            <person name="Fujiyama A."/>
            <person name="Inagaki F."/>
            <person name="Takami H."/>
        </authorList>
    </citation>
    <scope>NUCLEOTIDE SEQUENCE</scope>
    <source>
        <strain evidence="2">Expedition CK06-06</strain>
    </source>
</reference>
<dbReference type="PANTHER" id="PTHR40278:SF1">
    <property type="entry name" value="DNA UTILIZATION PROTEIN HOFN"/>
    <property type="match status" value="1"/>
</dbReference>
<feature type="transmembrane region" description="Helical" evidence="1">
    <location>
        <begin position="31"/>
        <end position="51"/>
    </location>
</feature>
<keyword evidence="1" id="KW-0472">Membrane</keyword>
<organism evidence="2">
    <name type="scientific">marine sediment metagenome</name>
    <dbReference type="NCBI Taxonomy" id="412755"/>
    <lineage>
        <taxon>unclassified sequences</taxon>
        <taxon>metagenomes</taxon>
        <taxon>ecological metagenomes</taxon>
    </lineage>
</organism>
<keyword evidence="1" id="KW-0812">Transmembrane</keyword>
<comment type="caution">
    <text evidence="2">The sequence shown here is derived from an EMBL/GenBank/DDBJ whole genome shotgun (WGS) entry which is preliminary data.</text>
</comment>
<dbReference type="InterPro" id="IPR052534">
    <property type="entry name" value="Extracell_DNA_Util/SecSys_Comp"/>
</dbReference>
<evidence type="ECO:0008006" key="3">
    <source>
        <dbReference type="Google" id="ProtNLM"/>
    </source>
</evidence>
<protein>
    <recommendedName>
        <fullName evidence="3">PilN domain-containing protein</fullName>
    </recommendedName>
</protein>
<accession>X0WI00</accession>
<dbReference type="PANTHER" id="PTHR40278">
    <property type="entry name" value="DNA UTILIZATION PROTEIN HOFN"/>
    <property type="match status" value="1"/>
</dbReference>
<dbReference type="AlphaFoldDB" id="X0WI00"/>